<dbReference type="Proteomes" id="UP000024404">
    <property type="component" value="Unassembled WGS sequence"/>
</dbReference>
<protein>
    <submittedName>
        <fullName evidence="2">Uncharacterized protein</fullName>
    </submittedName>
</protein>
<keyword evidence="1" id="KW-0472">Membrane</keyword>
<dbReference type="AlphaFoldDB" id="A0A8R1XVY4"/>
<name>A0A8R1XVY4_ONCVO</name>
<proteinExistence type="predicted"/>
<reference evidence="2" key="2">
    <citation type="submission" date="2022-06" db="UniProtKB">
        <authorList>
            <consortium name="EnsemblMetazoa"/>
        </authorList>
    </citation>
    <scope>IDENTIFICATION</scope>
</reference>
<dbReference type="EnsemblMetazoa" id="OVOC5969.1">
    <property type="protein sequence ID" value="OVOC5969.1"/>
    <property type="gene ID" value="WBGene00242778"/>
</dbReference>
<sequence length="64" mass="7647">MLHCNIVLYNILCLQRIFLGGNMIALTVIKRWDEDEEEEEVIKDYCFGNFILIFLICLLDQMNY</sequence>
<keyword evidence="1" id="KW-1133">Transmembrane helix</keyword>
<evidence type="ECO:0000313" key="2">
    <source>
        <dbReference type="EnsemblMetazoa" id="OVOC5969.1"/>
    </source>
</evidence>
<organism evidence="2 3">
    <name type="scientific">Onchocerca volvulus</name>
    <dbReference type="NCBI Taxonomy" id="6282"/>
    <lineage>
        <taxon>Eukaryota</taxon>
        <taxon>Metazoa</taxon>
        <taxon>Ecdysozoa</taxon>
        <taxon>Nematoda</taxon>
        <taxon>Chromadorea</taxon>
        <taxon>Rhabditida</taxon>
        <taxon>Spirurina</taxon>
        <taxon>Spiruromorpha</taxon>
        <taxon>Filarioidea</taxon>
        <taxon>Onchocercidae</taxon>
        <taxon>Onchocerca</taxon>
    </lineage>
</organism>
<feature type="transmembrane region" description="Helical" evidence="1">
    <location>
        <begin position="7"/>
        <end position="29"/>
    </location>
</feature>
<keyword evidence="3" id="KW-1185">Reference proteome</keyword>
<keyword evidence="1" id="KW-0812">Transmembrane</keyword>
<reference evidence="3" key="1">
    <citation type="submission" date="2013-10" db="EMBL/GenBank/DDBJ databases">
        <title>Genome sequencing of Onchocerca volvulus.</title>
        <authorList>
            <person name="Cotton J."/>
            <person name="Tsai J."/>
            <person name="Stanley E."/>
            <person name="Tracey A."/>
            <person name="Holroyd N."/>
            <person name="Lustigman S."/>
            <person name="Berriman M."/>
        </authorList>
    </citation>
    <scope>NUCLEOTIDE SEQUENCE</scope>
</reference>
<evidence type="ECO:0000256" key="1">
    <source>
        <dbReference type="SAM" id="Phobius"/>
    </source>
</evidence>
<dbReference type="EMBL" id="CMVM020000164">
    <property type="status" value="NOT_ANNOTATED_CDS"/>
    <property type="molecule type" value="Genomic_DNA"/>
</dbReference>
<accession>A0A8R1XVY4</accession>
<evidence type="ECO:0000313" key="3">
    <source>
        <dbReference type="Proteomes" id="UP000024404"/>
    </source>
</evidence>